<proteinExistence type="inferred from homology"/>
<organism evidence="13 14">
    <name type="scientific">Pulveribacter suum</name>
    <dbReference type="NCBI Taxonomy" id="2116657"/>
    <lineage>
        <taxon>Bacteria</taxon>
        <taxon>Pseudomonadati</taxon>
        <taxon>Pseudomonadota</taxon>
        <taxon>Betaproteobacteria</taxon>
        <taxon>Burkholderiales</taxon>
        <taxon>Comamonadaceae</taxon>
        <taxon>Pulveribacter</taxon>
    </lineage>
</organism>
<evidence type="ECO:0000256" key="2">
    <source>
        <dbReference type="ARBA" id="ARBA00021549"/>
    </source>
</evidence>
<keyword evidence="7 11" id="KW-1133">Transmembrane helix</keyword>
<comment type="similarity">
    <text evidence="9">Belongs to the GSP H family.</text>
</comment>
<feature type="transmembrane region" description="Helical" evidence="11">
    <location>
        <begin position="12"/>
        <end position="30"/>
    </location>
</feature>
<dbReference type="OrthoDB" id="8481584at2"/>
<evidence type="ECO:0000256" key="3">
    <source>
        <dbReference type="ARBA" id="ARBA00022475"/>
    </source>
</evidence>
<dbReference type="InterPro" id="IPR012902">
    <property type="entry name" value="N_methyl_site"/>
</dbReference>
<dbReference type="SUPFAM" id="SSF54523">
    <property type="entry name" value="Pili subunits"/>
    <property type="match status" value="1"/>
</dbReference>
<keyword evidence="14" id="KW-1185">Reference proteome</keyword>
<dbReference type="Gene3D" id="3.30.700.10">
    <property type="entry name" value="Glycoprotein, Type 4 Pilin"/>
    <property type="match status" value="1"/>
</dbReference>
<gene>
    <name evidence="13" type="primary">gspH</name>
    <name evidence="13" type="ORF">C7H73_15065</name>
</gene>
<evidence type="ECO:0000256" key="5">
    <source>
        <dbReference type="ARBA" id="ARBA00022519"/>
    </source>
</evidence>
<evidence type="ECO:0000256" key="8">
    <source>
        <dbReference type="ARBA" id="ARBA00023136"/>
    </source>
</evidence>
<evidence type="ECO:0000256" key="11">
    <source>
        <dbReference type="SAM" id="Phobius"/>
    </source>
</evidence>
<dbReference type="Pfam" id="PF07963">
    <property type="entry name" value="N_methyl"/>
    <property type="match status" value="1"/>
</dbReference>
<keyword evidence="5" id="KW-0997">Cell inner membrane</keyword>
<feature type="domain" description="General secretion pathway GspH" evidence="12">
    <location>
        <begin position="42"/>
        <end position="137"/>
    </location>
</feature>
<dbReference type="InterPro" id="IPR045584">
    <property type="entry name" value="Pilin-like"/>
</dbReference>
<dbReference type="GO" id="GO:0005886">
    <property type="term" value="C:plasma membrane"/>
    <property type="evidence" value="ECO:0007669"/>
    <property type="project" value="UniProtKB-SubCell"/>
</dbReference>
<dbReference type="PROSITE" id="PS00409">
    <property type="entry name" value="PROKAR_NTER_METHYL"/>
    <property type="match status" value="1"/>
</dbReference>
<dbReference type="InterPro" id="IPR022346">
    <property type="entry name" value="T2SS_GspH"/>
</dbReference>
<dbReference type="NCBIfam" id="TIGR02532">
    <property type="entry name" value="IV_pilin_GFxxxE"/>
    <property type="match status" value="1"/>
</dbReference>
<dbReference type="GO" id="GO:0015628">
    <property type="term" value="P:protein secretion by the type II secretion system"/>
    <property type="evidence" value="ECO:0007669"/>
    <property type="project" value="InterPro"/>
</dbReference>
<dbReference type="AlphaFoldDB" id="A0A2P1NP70"/>
<evidence type="ECO:0000256" key="10">
    <source>
        <dbReference type="ARBA" id="ARBA00030775"/>
    </source>
</evidence>
<dbReference type="EMBL" id="CP027792">
    <property type="protein sequence ID" value="AVP58859.1"/>
    <property type="molecule type" value="Genomic_DNA"/>
</dbReference>
<dbReference type="RefSeq" id="WP_106847407.1">
    <property type="nucleotide sequence ID" value="NZ_CP027792.1"/>
</dbReference>
<name>A0A2P1NP70_9BURK</name>
<keyword evidence="8 11" id="KW-0472">Membrane</keyword>
<evidence type="ECO:0000256" key="1">
    <source>
        <dbReference type="ARBA" id="ARBA00004377"/>
    </source>
</evidence>
<reference evidence="14" key="1">
    <citation type="submission" date="2018-03" db="EMBL/GenBank/DDBJ databases">
        <title>Genome sequencing of Melaminivora sp. strain SC2-7.</title>
        <authorList>
            <person name="Kim S.-J."/>
            <person name="Heo J."/>
            <person name="Ahn J.-H."/>
            <person name="Kwon S.-W."/>
        </authorList>
    </citation>
    <scope>NUCLEOTIDE SEQUENCE [LARGE SCALE GENOMIC DNA]</scope>
    <source>
        <strain evidence="14">SC2-7</strain>
    </source>
</reference>
<evidence type="ECO:0000256" key="9">
    <source>
        <dbReference type="ARBA" id="ARBA00025772"/>
    </source>
</evidence>
<dbReference type="KEGG" id="melm:C7H73_15065"/>
<keyword evidence="6 11" id="KW-0812">Transmembrane</keyword>
<protein>
    <recommendedName>
        <fullName evidence="2">Type II secretion system protein H</fullName>
    </recommendedName>
    <alternativeName>
        <fullName evidence="10">General secretion pathway protein H</fullName>
    </alternativeName>
</protein>
<dbReference type="GO" id="GO:0015627">
    <property type="term" value="C:type II protein secretion system complex"/>
    <property type="evidence" value="ECO:0007669"/>
    <property type="project" value="InterPro"/>
</dbReference>
<comment type="subcellular location">
    <subcellularLocation>
        <location evidence="1">Cell inner membrane</location>
        <topology evidence="1">Single-pass membrane protein</topology>
    </subcellularLocation>
</comment>
<evidence type="ECO:0000256" key="7">
    <source>
        <dbReference type="ARBA" id="ARBA00022989"/>
    </source>
</evidence>
<dbReference type="Proteomes" id="UP000241829">
    <property type="component" value="Chromosome"/>
</dbReference>
<evidence type="ECO:0000256" key="6">
    <source>
        <dbReference type="ARBA" id="ARBA00022692"/>
    </source>
</evidence>
<keyword evidence="3" id="KW-1003">Cell membrane</keyword>
<keyword evidence="4" id="KW-0488">Methylation</keyword>
<sequence length="149" mass="16425">MQRERGFTLVELLVVFAILALVAALVPAAYDRMREASQYRDAVRTMFSQLRAARAAALSEGRETRFVLDLQKRQYGWDEVALKVLPEPLQLRATVADRDVSSQGEASIRFLPSGGATGGSIEILRAPGVGTRLRVDWLSGRVTPETLLP</sequence>
<evidence type="ECO:0000313" key="14">
    <source>
        <dbReference type="Proteomes" id="UP000241829"/>
    </source>
</evidence>
<evidence type="ECO:0000256" key="4">
    <source>
        <dbReference type="ARBA" id="ARBA00022481"/>
    </source>
</evidence>
<evidence type="ECO:0000259" key="12">
    <source>
        <dbReference type="Pfam" id="PF12019"/>
    </source>
</evidence>
<accession>A0A2P1NP70</accession>
<evidence type="ECO:0000313" key="13">
    <source>
        <dbReference type="EMBL" id="AVP58859.1"/>
    </source>
</evidence>
<dbReference type="Pfam" id="PF12019">
    <property type="entry name" value="GspH"/>
    <property type="match status" value="1"/>
</dbReference>